<evidence type="ECO:0000313" key="4">
    <source>
        <dbReference type="Proteomes" id="UP000243052"/>
    </source>
</evidence>
<gene>
    <name evidence="3" type="ORF">AW171_hschr84737</name>
</gene>
<dbReference type="InterPro" id="IPR029060">
    <property type="entry name" value="PIN-like_dom_sf"/>
</dbReference>
<dbReference type="PANTHER" id="PTHR11081:SF72">
    <property type="entry name" value="HOLLIDAY JUNCTION RESOLVASE YEN1"/>
    <property type="match status" value="1"/>
</dbReference>
<protein>
    <submittedName>
        <fullName evidence="3">HHL084Cp</fullName>
    </submittedName>
</protein>
<dbReference type="CDD" id="cd09870">
    <property type="entry name" value="PIN_YEN1"/>
    <property type="match status" value="1"/>
</dbReference>
<reference evidence="3 4" key="1">
    <citation type="submission" date="2016-01" db="EMBL/GenBank/DDBJ databases">
        <title>Genome sequence of the yeast Holleya sinecauda.</title>
        <authorList>
            <person name="Dietrich F.S."/>
        </authorList>
    </citation>
    <scope>NUCLEOTIDE SEQUENCE [LARGE SCALE GENOMIC DNA]</scope>
    <source>
        <strain evidence="3 4">ATCC 58844</strain>
    </source>
</reference>
<dbReference type="GO" id="GO:0017108">
    <property type="term" value="F:5'-flap endonuclease activity"/>
    <property type="evidence" value="ECO:0007669"/>
    <property type="project" value="TreeGrafter"/>
</dbReference>
<dbReference type="GO" id="GO:0008409">
    <property type="term" value="F:5'-3' exonuclease activity"/>
    <property type="evidence" value="ECO:0007669"/>
    <property type="project" value="TreeGrafter"/>
</dbReference>
<dbReference type="GO" id="GO:0005634">
    <property type="term" value="C:nucleus"/>
    <property type="evidence" value="ECO:0007669"/>
    <property type="project" value="TreeGrafter"/>
</dbReference>
<feature type="region of interest" description="Disordered" evidence="1">
    <location>
        <begin position="525"/>
        <end position="556"/>
    </location>
</feature>
<dbReference type="STRING" id="45286.A0A0X8HWA8"/>
<feature type="domain" description="XPG-I" evidence="2">
    <location>
        <begin position="142"/>
        <end position="219"/>
    </location>
</feature>
<dbReference type="SMART" id="SM00484">
    <property type="entry name" value="XPGI"/>
    <property type="match status" value="1"/>
</dbReference>
<dbReference type="Pfam" id="PF00752">
    <property type="entry name" value="XPG_N"/>
    <property type="match status" value="1"/>
</dbReference>
<name>A0A0X8HWA8_9SACH</name>
<feature type="region of interest" description="Disordered" evidence="1">
    <location>
        <begin position="108"/>
        <end position="127"/>
    </location>
</feature>
<dbReference type="InterPro" id="IPR006086">
    <property type="entry name" value="XPG-I_dom"/>
</dbReference>
<dbReference type="SUPFAM" id="SSF88723">
    <property type="entry name" value="PIN domain-like"/>
    <property type="match status" value="1"/>
</dbReference>
<feature type="region of interest" description="Disordered" evidence="1">
    <location>
        <begin position="707"/>
        <end position="755"/>
    </location>
</feature>
<dbReference type="AlphaFoldDB" id="A0A0X8HWA8"/>
<keyword evidence="4" id="KW-1185">Reference proteome</keyword>
<evidence type="ECO:0000256" key="1">
    <source>
        <dbReference type="SAM" id="MobiDB-lite"/>
    </source>
</evidence>
<dbReference type="GO" id="GO:0006974">
    <property type="term" value="P:DNA damage response"/>
    <property type="evidence" value="ECO:0007669"/>
    <property type="project" value="UniProtKB-ARBA"/>
</dbReference>
<accession>A0A0X8HWA8</accession>
<proteinExistence type="predicted"/>
<dbReference type="PRINTS" id="PR00853">
    <property type="entry name" value="XPGRADSUPER"/>
</dbReference>
<feature type="compositionally biased region" description="Basic and acidic residues" evidence="1">
    <location>
        <begin position="112"/>
        <end position="121"/>
    </location>
</feature>
<feature type="compositionally biased region" description="Polar residues" evidence="1">
    <location>
        <begin position="720"/>
        <end position="744"/>
    </location>
</feature>
<dbReference type="InterPro" id="IPR006085">
    <property type="entry name" value="XPG_DNA_repair_N"/>
</dbReference>
<dbReference type="OrthoDB" id="2959108at2759"/>
<dbReference type="GO" id="GO:0005737">
    <property type="term" value="C:cytoplasm"/>
    <property type="evidence" value="ECO:0007669"/>
    <property type="project" value="TreeGrafter"/>
</dbReference>
<sequence>MGIKELWNILKGYNTTKRLPFSVFVTQYRKKNGRAPRIAIDAFQWLFECGVFSNSDQGDRCTSPVRNISRKAVLNFVTKLKDLMALDVEFVLVFDGLEKPVFKSHSRTKTGKQLDRDERGRSPNRFPRQLDPLIEEILEVCDSFRVDYIIARGEGEALCAWLQSNGVVDYVLSNDSDSIVFGAKKVLRNFSKHFQDLPSSGTSPMKKHVTEYFVSLIDVDELRARHPTVNEKSFLLFTILIGADYSSGIRHLGYKRAWAITQWSNGRLCEEFGNFCSHINDPVVVVDERYDAFKRSMIEACRNNSKAIFGQNIQMFSRKDAINLFNWPTVEHVKSYYEPKVLAKDFKHTLFRNTNSASGSAQPMIAARELLDRMGVSSIVKDFDQWTHTLLHSCVLLKELLHGHNNTEETMKITEDKVLKLYEAFTIELWKVRFKSFLPYLSEPDKTSTDSPVGRSPSRRQLDIIEYPYAQWLPKGLIPETHSLVLSFREEQEYLSRTAKSPSKKKTPKRQLSTLDRFLDLPESPIKRRNISQQPPVKITPIALNDTSSSEDDSSLTILDSAPPSFPSLSPLKRPLTQDNMGAKVPTEKQDNVLLELADLEEPARIQRWYLLHFKYSPNNTLDQKAIWDLYLRFLTTTLGIQNNTIEFHDLPHLLDGILPDVTISFSRKRKNGYTFKNIKEIKPAPNSDISIHKACRRLLFHETNFEPPKESDLPGVRPQESQISNPARSASSNKTLQPSSTSKIDAESSLEILN</sequence>
<dbReference type="Gene3D" id="3.40.50.1010">
    <property type="entry name" value="5'-nuclease"/>
    <property type="match status" value="1"/>
</dbReference>
<dbReference type="PANTHER" id="PTHR11081">
    <property type="entry name" value="FLAP ENDONUCLEASE FAMILY MEMBER"/>
    <property type="match status" value="1"/>
</dbReference>
<dbReference type="RefSeq" id="XP_017989682.1">
    <property type="nucleotide sequence ID" value="XM_018134046.1"/>
</dbReference>
<dbReference type="EMBL" id="CP014248">
    <property type="protein sequence ID" value="AMD22686.1"/>
    <property type="molecule type" value="Genomic_DNA"/>
</dbReference>
<dbReference type="InterPro" id="IPR006084">
    <property type="entry name" value="XPG/Rad2"/>
</dbReference>
<organism evidence="3 4">
    <name type="scientific">Eremothecium sinecaudum</name>
    <dbReference type="NCBI Taxonomy" id="45286"/>
    <lineage>
        <taxon>Eukaryota</taxon>
        <taxon>Fungi</taxon>
        <taxon>Dikarya</taxon>
        <taxon>Ascomycota</taxon>
        <taxon>Saccharomycotina</taxon>
        <taxon>Saccharomycetes</taxon>
        <taxon>Saccharomycetales</taxon>
        <taxon>Saccharomycetaceae</taxon>
        <taxon>Eremothecium</taxon>
    </lineage>
</organism>
<evidence type="ECO:0000259" key="2">
    <source>
        <dbReference type="SMART" id="SM00484"/>
    </source>
</evidence>
<dbReference type="Pfam" id="PF00867">
    <property type="entry name" value="XPG_I"/>
    <property type="match status" value="1"/>
</dbReference>
<dbReference type="GeneID" id="28726047"/>
<evidence type="ECO:0000313" key="3">
    <source>
        <dbReference type="EMBL" id="AMD22686.1"/>
    </source>
</evidence>
<dbReference type="Proteomes" id="UP000243052">
    <property type="component" value="Chromosome viii"/>
</dbReference>